<organism evidence="1">
    <name type="scientific">Desulfofervidus auxilii</name>
    <dbReference type="NCBI Taxonomy" id="1621989"/>
    <lineage>
        <taxon>Bacteria</taxon>
        <taxon>Pseudomonadati</taxon>
        <taxon>Thermodesulfobacteriota</taxon>
        <taxon>Candidatus Desulfofervidia</taxon>
        <taxon>Candidatus Desulfofervidales</taxon>
        <taxon>Candidatus Desulfofervidaceae</taxon>
        <taxon>Candidatus Desulfofervidus</taxon>
    </lineage>
</organism>
<gene>
    <name evidence="1" type="ORF">ENG63_08300</name>
</gene>
<protein>
    <submittedName>
        <fullName evidence="1">Uncharacterized protein</fullName>
    </submittedName>
</protein>
<proteinExistence type="predicted"/>
<dbReference type="EMBL" id="DRBS01000307">
    <property type="protein sequence ID" value="HDD44841.1"/>
    <property type="molecule type" value="Genomic_DNA"/>
</dbReference>
<dbReference type="AlphaFoldDB" id="A0A7C0Y5E7"/>
<comment type="caution">
    <text evidence="1">The sequence shown here is derived from an EMBL/GenBank/DDBJ whole genome shotgun (WGS) entry which is preliminary data.</text>
</comment>
<name>A0A7C0Y5E7_DESA2</name>
<reference evidence="1" key="1">
    <citation type="journal article" date="2020" name="mSystems">
        <title>Genome- and Community-Level Interaction Insights into Carbon Utilization and Element Cycling Functions of Hydrothermarchaeota in Hydrothermal Sediment.</title>
        <authorList>
            <person name="Zhou Z."/>
            <person name="Liu Y."/>
            <person name="Xu W."/>
            <person name="Pan J."/>
            <person name="Luo Z.H."/>
            <person name="Li M."/>
        </authorList>
    </citation>
    <scope>NUCLEOTIDE SEQUENCE [LARGE SCALE GENOMIC DNA]</scope>
    <source>
        <strain evidence="1">HyVt-233</strain>
    </source>
</reference>
<accession>A0A7C0Y5E7</accession>
<dbReference type="Proteomes" id="UP000886289">
    <property type="component" value="Unassembled WGS sequence"/>
</dbReference>
<sequence>MDNLKALEMIHNYFEMIAAQVGDTDVARREAYNKYRKIIEKFLIFYEKNFDGTKYEIDETTGFKSPTKPFPETTGIDELKEYESAIMPILEDFYKRAIQPDEVREKFEGALFKLREGWEKKLQMLKQLG</sequence>
<evidence type="ECO:0000313" key="1">
    <source>
        <dbReference type="EMBL" id="HDD44841.1"/>
    </source>
</evidence>